<evidence type="ECO:0000313" key="1">
    <source>
        <dbReference type="EMBL" id="KTG09826.1"/>
    </source>
</evidence>
<protein>
    <submittedName>
        <fullName evidence="1">Uncharacterized protein</fullName>
    </submittedName>
</protein>
<dbReference type="RefSeq" id="WP_058581181.1">
    <property type="nucleotide sequence ID" value="NZ_LOPU01000018.1"/>
</dbReference>
<dbReference type="InterPro" id="IPR006311">
    <property type="entry name" value="TAT_signal"/>
</dbReference>
<dbReference type="Proteomes" id="UP000054387">
    <property type="component" value="Unassembled WGS sequence"/>
</dbReference>
<evidence type="ECO:0000313" key="2">
    <source>
        <dbReference type="Proteomes" id="UP000054387"/>
    </source>
</evidence>
<dbReference type="SUPFAM" id="SSF49899">
    <property type="entry name" value="Concanavalin A-like lectins/glucanases"/>
    <property type="match status" value="1"/>
</dbReference>
<dbReference type="InterPro" id="IPR013320">
    <property type="entry name" value="ConA-like_dom_sf"/>
</dbReference>
<organism evidence="1 2">
    <name type="scientific">Haloprofundus marisrubri</name>
    <dbReference type="NCBI Taxonomy" id="1514971"/>
    <lineage>
        <taxon>Archaea</taxon>
        <taxon>Methanobacteriati</taxon>
        <taxon>Methanobacteriota</taxon>
        <taxon>Stenosarchaea group</taxon>
        <taxon>Halobacteria</taxon>
        <taxon>Halobacteriales</taxon>
        <taxon>Haloferacaceae</taxon>
        <taxon>Haloprofundus</taxon>
    </lineage>
</organism>
<keyword evidence="2" id="KW-1185">Reference proteome</keyword>
<sequence length="260" mass="27614">MAMEKNDTPADSASRVVRRRDALKTLGVASGLSVVGVPLFGGSAAAQQQQQQIVVEDFEYGGQQLTNRYQFANGRPGISITQNVSRSGGQSLRVQGVDGQLFASSLPESPTAGDTFSYWVRATGGADTLNFGYAVSDPNNMYYVKIQYPGNSIFLYREVSGTKELLGVSNSGFSLQQNRWYRVVVQWGESGSHTVRLLGANNNQLTQFSGNDSQYDSGGIGFFAYLASGGTAFYDGVTKLSSNGSDGSNGNTSGSNAGGR</sequence>
<dbReference type="AlphaFoldDB" id="A0A0W1R9U3"/>
<dbReference type="STRING" id="1514971.AUR64_09355"/>
<dbReference type="EMBL" id="LOPU01000018">
    <property type="protein sequence ID" value="KTG09826.1"/>
    <property type="molecule type" value="Genomic_DNA"/>
</dbReference>
<dbReference type="Gene3D" id="2.60.120.560">
    <property type="entry name" value="Exo-inulinase, domain 1"/>
    <property type="match status" value="1"/>
</dbReference>
<reference evidence="1 2" key="1">
    <citation type="submission" date="2015-12" db="EMBL/GenBank/DDBJ databases">
        <title>Haloprofundus marisrubri gen. nov., sp. nov., an extremely halophilic archaeon isolated from the Discovery deep brine-seawater interface in the Red Sea.</title>
        <authorList>
            <person name="Zhang G."/>
            <person name="Stingl U."/>
            <person name="Rashid M."/>
        </authorList>
    </citation>
    <scope>NUCLEOTIDE SEQUENCE [LARGE SCALE GENOMIC DNA]</scope>
    <source>
        <strain evidence="1 2">SB9</strain>
    </source>
</reference>
<dbReference type="OrthoDB" id="253253at2157"/>
<accession>A0A0W1R9U3</accession>
<dbReference type="PROSITE" id="PS51318">
    <property type="entry name" value="TAT"/>
    <property type="match status" value="1"/>
</dbReference>
<gene>
    <name evidence="1" type="ORF">AUR64_09355</name>
</gene>
<proteinExistence type="predicted"/>
<comment type="caution">
    <text evidence="1">The sequence shown here is derived from an EMBL/GenBank/DDBJ whole genome shotgun (WGS) entry which is preliminary data.</text>
</comment>
<name>A0A0W1R9U3_9EURY</name>